<dbReference type="OrthoDB" id="9812349at2"/>
<dbReference type="InterPro" id="IPR008523">
    <property type="entry name" value="DUF805"/>
</dbReference>
<keyword evidence="1" id="KW-1133">Transmembrane helix</keyword>
<keyword evidence="1" id="KW-0812">Transmembrane</keyword>
<gene>
    <name evidence="2" type="ORF">EES38_16065</name>
</gene>
<dbReference type="AlphaFoldDB" id="A0A3N9TDS9"/>
<protein>
    <submittedName>
        <fullName evidence="2">DUF805 domain-containing protein</fullName>
    </submittedName>
</protein>
<proteinExistence type="predicted"/>
<dbReference type="RefSeq" id="WP_124938221.1">
    <property type="nucleotide sequence ID" value="NZ_RJVQ01000007.1"/>
</dbReference>
<feature type="transmembrane region" description="Helical" evidence="1">
    <location>
        <begin position="23"/>
        <end position="43"/>
    </location>
</feature>
<accession>A0A3N9TDS9</accession>
<organism evidence="2 3">
    <name type="scientific">Vibrio viridaestus</name>
    <dbReference type="NCBI Taxonomy" id="2487322"/>
    <lineage>
        <taxon>Bacteria</taxon>
        <taxon>Pseudomonadati</taxon>
        <taxon>Pseudomonadota</taxon>
        <taxon>Gammaproteobacteria</taxon>
        <taxon>Vibrionales</taxon>
        <taxon>Vibrionaceae</taxon>
        <taxon>Vibrio</taxon>
    </lineage>
</organism>
<dbReference type="EMBL" id="RJVQ01000007">
    <property type="protein sequence ID" value="RQW62230.1"/>
    <property type="molecule type" value="Genomic_DNA"/>
</dbReference>
<dbReference type="PANTHER" id="PTHR34980:SF2">
    <property type="entry name" value="INNER MEMBRANE PROTEIN YHAH-RELATED"/>
    <property type="match status" value="1"/>
</dbReference>
<keyword evidence="1" id="KW-0472">Membrane</keyword>
<evidence type="ECO:0000313" key="3">
    <source>
        <dbReference type="Proteomes" id="UP000281112"/>
    </source>
</evidence>
<evidence type="ECO:0000256" key="1">
    <source>
        <dbReference type="SAM" id="Phobius"/>
    </source>
</evidence>
<feature type="transmembrane region" description="Helical" evidence="1">
    <location>
        <begin position="49"/>
        <end position="66"/>
    </location>
</feature>
<evidence type="ECO:0000313" key="2">
    <source>
        <dbReference type="EMBL" id="RQW62230.1"/>
    </source>
</evidence>
<dbReference type="GO" id="GO:0005886">
    <property type="term" value="C:plasma membrane"/>
    <property type="evidence" value="ECO:0007669"/>
    <property type="project" value="TreeGrafter"/>
</dbReference>
<dbReference type="Proteomes" id="UP000281112">
    <property type="component" value="Unassembled WGS sequence"/>
</dbReference>
<feature type="transmembrane region" description="Helical" evidence="1">
    <location>
        <begin position="78"/>
        <end position="99"/>
    </location>
</feature>
<dbReference type="Pfam" id="PF05656">
    <property type="entry name" value="DUF805"/>
    <property type="match status" value="1"/>
</dbReference>
<reference evidence="2 3" key="1">
    <citation type="submission" date="2018-11" db="EMBL/GenBank/DDBJ databases">
        <title>Vibrio LJC006 sp. nov., isolated from seawater during the bloom of the enteromorpha.</title>
        <authorList>
            <person name="Liang J."/>
        </authorList>
    </citation>
    <scope>NUCLEOTIDE SEQUENCE [LARGE SCALE GENOMIC DNA]</scope>
    <source>
        <strain evidence="2 3">LJC006</strain>
    </source>
</reference>
<dbReference type="PANTHER" id="PTHR34980">
    <property type="entry name" value="INNER MEMBRANE PROTEIN-RELATED-RELATED"/>
    <property type="match status" value="1"/>
</dbReference>
<keyword evidence="3" id="KW-1185">Reference proteome</keyword>
<sequence>MHWYLLAWQRYFDFSGRSGRQEFWVFMLFHVVITILFILYDIFMPEGAWPDAIYSIISFVPVLALITRRLHDIGRSGWWGLVFLLPAVGPVILICMLAMESKLNTTIEGL</sequence>
<comment type="caution">
    <text evidence="2">The sequence shown here is derived from an EMBL/GenBank/DDBJ whole genome shotgun (WGS) entry which is preliminary data.</text>
</comment>
<name>A0A3N9TDS9_9VIBR</name>